<feature type="compositionally biased region" description="Low complexity" evidence="1">
    <location>
        <begin position="197"/>
        <end position="211"/>
    </location>
</feature>
<feature type="region of interest" description="Disordered" evidence="1">
    <location>
        <begin position="42"/>
        <end position="61"/>
    </location>
</feature>
<sequence length="211" mass="21521">MSRPLVLLAIAGLAIAGPCRPGSSSSLISEVSGSYSATISAATTSTTESLPDVDPTTLTGDETTTLSIASDTTIVSIETTTAETTTGTSTGFLPETTTTAVITTETTLATISSSEEPAATTSAATVEPYECLGSLKIQHDYYIGIRGGYQGSQTLSACAQLCEDSPSCYAFSHNSAQNCWIGTKDDVAVEGDGEGWTSGKKTSGSKASCPK</sequence>
<evidence type="ECO:0000256" key="1">
    <source>
        <dbReference type="SAM" id="MobiDB-lite"/>
    </source>
</evidence>
<feature type="region of interest" description="Disordered" evidence="1">
    <location>
        <begin position="190"/>
        <end position="211"/>
    </location>
</feature>
<proteinExistence type="predicted"/>
<feature type="chain" id="PRO_5040820987" description="Apple domain-containing protein" evidence="2">
    <location>
        <begin position="17"/>
        <end position="211"/>
    </location>
</feature>
<comment type="caution">
    <text evidence="3">The sequence shown here is derived from an EMBL/GenBank/DDBJ whole genome shotgun (WGS) entry which is preliminary data.</text>
</comment>
<evidence type="ECO:0008006" key="5">
    <source>
        <dbReference type="Google" id="ProtNLM"/>
    </source>
</evidence>
<accession>A0A9W8RT95</accession>
<keyword evidence="2" id="KW-0732">Signal</keyword>
<protein>
    <recommendedName>
        <fullName evidence="5">Apple domain-containing protein</fullName>
    </recommendedName>
</protein>
<organism evidence="3 4">
    <name type="scientific">Fusarium torreyae</name>
    <dbReference type="NCBI Taxonomy" id="1237075"/>
    <lineage>
        <taxon>Eukaryota</taxon>
        <taxon>Fungi</taxon>
        <taxon>Dikarya</taxon>
        <taxon>Ascomycota</taxon>
        <taxon>Pezizomycotina</taxon>
        <taxon>Sordariomycetes</taxon>
        <taxon>Hypocreomycetidae</taxon>
        <taxon>Hypocreales</taxon>
        <taxon>Nectriaceae</taxon>
        <taxon>Fusarium</taxon>
    </lineage>
</organism>
<gene>
    <name evidence="3" type="ORF">NW762_010598</name>
</gene>
<evidence type="ECO:0000313" key="4">
    <source>
        <dbReference type="Proteomes" id="UP001152049"/>
    </source>
</evidence>
<dbReference type="OrthoDB" id="5097552at2759"/>
<keyword evidence="4" id="KW-1185">Reference proteome</keyword>
<dbReference type="Proteomes" id="UP001152049">
    <property type="component" value="Unassembled WGS sequence"/>
</dbReference>
<dbReference type="Gene3D" id="3.50.4.10">
    <property type="entry name" value="Hepatocyte Growth Factor"/>
    <property type="match status" value="1"/>
</dbReference>
<name>A0A9W8RT95_9HYPO</name>
<dbReference type="EMBL" id="JAOQAZ010000024">
    <property type="protein sequence ID" value="KAJ4253440.1"/>
    <property type="molecule type" value="Genomic_DNA"/>
</dbReference>
<feature type="signal peptide" evidence="2">
    <location>
        <begin position="1"/>
        <end position="16"/>
    </location>
</feature>
<dbReference type="AlphaFoldDB" id="A0A9W8RT95"/>
<reference evidence="3" key="1">
    <citation type="submission" date="2022-09" db="EMBL/GenBank/DDBJ databases">
        <title>Fusarium specimens isolated from Avocado Roots.</title>
        <authorList>
            <person name="Stajich J."/>
            <person name="Roper C."/>
            <person name="Heimlech-Rivalta G."/>
        </authorList>
    </citation>
    <scope>NUCLEOTIDE SEQUENCE</scope>
    <source>
        <strain evidence="3">CF00136</strain>
    </source>
</reference>
<evidence type="ECO:0000256" key="2">
    <source>
        <dbReference type="SAM" id="SignalP"/>
    </source>
</evidence>
<evidence type="ECO:0000313" key="3">
    <source>
        <dbReference type="EMBL" id="KAJ4253440.1"/>
    </source>
</evidence>